<organism evidence="3 4">
    <name type="scientific">Bacillus solimangrovi</name>
    <dbReference type="NCBI Taxonomy" id="1305675"/>
    <lineage>
        <taxon>Bacteria</taxon>
        <taxon>Bacillati</taxon>
        <taxon>Bacillota</taxon>
        <taxon>Bacilli</taxon>
        <taxon>Bacillales</taxon>
        <taxon>Bacillaceae</taxon>
        <taxon>Bacillus</taxon>
    </lineage>
</organism>
<dbReference type="InterPro" id="IPR053959">
    <property type="entry name" value="YvlB/LiaX_N"/>
</dbReference>
<dbReference type="RefSeq" id="WP_069717776.1">
    <property type="nucleotide sequence ID" value="NZ_MJEH01000033.1"/>
</dbReference>
<reference evidence="3 4" key="1">
    <citation type="submission" date="2016-08" db="EMBL/GenBank/DDBJ databases">
        <title>Genome of Bacillus solimangrovi GH2-4.</title>
        <authorList>
            <person name="Lim S."/>
            <person name="Kim B.-C."/>
        </authorList>
    </citation>
    <scope>NUCLEOTIDE SEQUENCE [LARGE SCALE GENOMIC DNA]</scope>
    <source>
        <strain evidence="3 4">GH2-4</strain>
    </source>
</reference>
<gene>
    <name evidence="3" type="ORF">BFG57_02915</name>
</gene>
<dbReference type="AlphaFoldDB" id="A0A1E5LDR5"/>
<feature type="domain" description="YvlB/LiaX N-terminal" evidence="2">
    <location>
        <begin position="3"/>
        <end position="34"/>
    </location>
</feature>
<comment type="caution">
    <text evidence="3">The sequence shown here is derived from an EMBL/GenBank/DDBJ whole genome shotgun (WGS) entry which is preliminary data.</text>
</comment>
<dbReference type="PIRSF" id="PIRSF012569">
    <property type="entry name" value="UCP012569"/>
    <property type="match status" value="1"/>
</dbReference>
<evidence type="ECO:0000259" key="2">
    <source>
        <dbReference type="Pfam" id="PF22746"/>
    </source>
</evidence>
<sequence length="357" mass="40797">MSDERKRILKMLEEGMISADEAFTLLESVDKRPERMNKETVPSVDVDWNSERTYQTEGNKKQKLADFVDTAIKKIKEVDFDFNFGTPHLVRHIFQHRDVELTSLFIDIANGDIRCEPWDEKDVRLECEAQVFKARDEEEARQVFMNDTRFTTEGQRLYLSIQRKTIKVKSTLFIPRKDYEKINIRVFNGQVTSEKLDVKSLQVKTANGGIRCSHIISNDIELEAANGKVMIEHSQANELEVETLNGRINVHGSYEKTDIQSFSGNIECKLTDSNCRRAFLNAKTGGVVILVPKFMEVNGKLKSNLGHLGCYLNDMTKIDETRDVVQKELKFVASEGQEQSLQLDAETKAGSITVKHL</sequence>
<proteinExistence type="predicted"/>
<feature type="domain" description="DUF4097" evidence="1">
    <location>
        <begin position="102"/>
        <end position="354"/>
    </location>
</feature>
<dbReference type="STRING" id="1305675.BFG57_02915"/>
<accession>A0A1E5LDR5</accession>
<evidence type="ECO:0000313" key="4">
    <source>
        <dbReference type="Proteomes" id="UP000095209"/>
    </source>
</evidence>
<dbReference type="InterPro" id="IPR016599">
    <property type="entry name" value="UCP012569"/>
</dbReference>
<dbReference type="Proteomes" id="UP000095209">
    <property type="component" value="Unassembled WGS sequence"/>
</dbReference>
<name>A0A1E5LDR5_9BACI</name>
<dbReference type="EMBL" id="MJEH01000033">
    <property type="protein sequence ID" value="OEH92235.1"/>
    <property type="molecule type" value="Genomic_DNA"/>
</dbReference>
<evidence type="ECO:0000259" key="1">
    <source>
        <dbReference type="Pfam" id="PF13349"/>
    </source>
</evidence>
<dbReference type="Pfam" id="PF13349">
    <property type="entry name" value="DUF4097"/>
    <property type="match status" value="1"/>
</dbReference>
<protein>
    <submittedName>
        <fullName evidence="3">Uncharacterized protein</fullName>
    </submittedName>
</protein>
<evidence type="ECO:0000313" key="3">
    <source>
        <dbReference type="EMBL" id="OEH92235.1"/>
    </source>
</evidence>
<dbReference type="Pfam" id="PF22746">
    <property type="entry name" value="SHOCT-like_DUF2089-C"/>
    <property type="match status" value="1"/>
</dbReference>
<dbReference type="OrthoDB" id="2240743at2"/>
<keyword evidence="4" id="KW-1185">Reference proteome</keyword>
<dbReference type="InterPro" id="IPR025164">
    <property type="entry name" value="Toastrack_DUF4097"/>
</dbReference>